<evidence type="ECO:0000259" key="1">
    <source>
        <dbReference type="PROSITE" id="PS51258"/>
    </source>
</evidence>
<dbReference type="InterPro" id="IPR057984">
    <property type="entry name" value="PATROL1_C"/>
</dbReference>
<dbReference type="PROSITE" id="PS51259">
    <property type="entry name" value="MHD2"/>
    <property type="match status" value="1"/>
</dbReference>
<dbReference type="PANTHER" id="PTHR31280">
    <property type="entry name" value="PROTEIN UNC-13 HOMOLOG"/>
    <property type="match status" value="1"/>
</dbReference>
<dbReference type="EMBL" id="OZ019898">
    <property type="protein sequence ID" value="CAK9228560.1"/>
    <property type="molecule type" value="Genomic_DNA"/>
</dbReference>
<dbReference type="Pfam" id="PF25761">
    <property type="entry name" value="TPR_PATROL1"/>
    <property type="match status" value="1"/>
</dbReference>
<evidence type="ECO:0000259" key="2">
    <source>
        <dbReference type="PROSITE" id="PS51259"/>
    </source>
</evidence>
<sequence length="1099" mass="123480">MERLTDVELLQRYRRDRRELLNFLLAASVIKKVVMPPGAVSYEDIDLDQISVDYILECVRKNVALDLSEAIKRYHDDLNLPPSAGNGFGEVYFLVTRPDFSGPVPNRIPPNKAVPVQSTPLSAVSKRSLSLHSTPEAALDIDDEIDDFDDMDDSAVKHRKSSLNNNISNFVLSLPPFETGLSDDDLRETAYEVLLVSVGAAGGLILPTKEKKEEKKSKLAQKFSRSKTDKYQPQPTRAPGLAGLMETMRTQLEISGASDRRTREALLHASASRVGKRMDTLLVPLELLCWVARTEFTDKKLFIRWEKRQINLLLEGLLNHPSQALDPSDRSAVELRGLISKLEEAETLPSPAGPAQHAESLKAIRVVATALAERAGRGDHTGEVCHWVDGYHLNVRVYEKLLMSVFDILDESHLVEEVEEILEMLKSTWRILGVTQTIHDICYTWVLFRQYVLTGELTLLQHAMHQMKRIASDGQRSTQERFYMKGLRSTVEGLEGSQELSYVQSVLTPIKSWVDKQLEDYHLHFLDSPQKMEVLVMVAMVSGRLIADESEQAGVLAEMAVVAKQAEDYIRSSIKLAYDRLLEALDEKLEVENVHPLALLAEEVQTLAKNDARVFAPILSKWHPESIAISACLLHSLYRKELQPFLDGVSQLTDDVTSVLPAADSLEQLLKDLVASATEDEAVKHTFEQEMVAYQVEVVSGTLIMRWVNVQLSRLSDWVDRTIEQERWQPISMQQRYGESIVEVFRIIEETIEQFFNLKLPMRIMQLKGLTNGFDVALQQYSNKVVAQLGDKADLILPPPGLTRYKKEVAIKASKKKGGDPRDPDERRSSEINMLTTATLCIRLNTLHYILSHVDLLEDNIQDRWAVKRPQDGPNRANKSLPSKLSGFMLSVAFEGSRKVVNIAIDKICEFTGTKLIFWDMRTTFIDGLYSVSVSQARMDKVVSALDPVLGELCEVIVEPLRDRIVLGLLQASLDGLLRVLLDGGPTRGFAQSDSAMLEEDVNVLKDFFIAEGDGLPRGVVENAAAPVKHVLSMYSLDTNEVIETFKRMSEQMVGGHEITGRQGPHSSLDSDKLLRILCHRNDQVASKFLKKQYKLSST</sequence>
<reference evidence="3" key="1">
    <citation type="submission" date="2024-02" db="EMBL/GenBank/DDBJ databases">
        <authorList>
            <consortium name="ELIXIR-Norway"/>
            <consortium name="Elixir Norway"/>
        </authorList>
    </citation>
    <scope>NUCLEOTIDE SEQUENCE</scope>
</reference>
<evidence type="ECO:0000313" key="3">
    <source>
        <dbReference type="EMBL" id="CAK9228560.1"/>
    </source>
</evidence>
<dbReference type="PANTHER" id="PTHR31280:SF2">
    <property type="entry name" value="PROTEIN UNC-13 HOMOLOG"/>
    <property type="match status" value="1"/>
</dbReference>
<organism evidence="3 4">
    <name type="scientific">Sphagnum troendelagicum</name>
    <dbReference type="NCBI Taxonomy" id="128251"/>
    <lineage>
        <taxon>Eukaryota</taxon>
        <taxon>Viridiplantae</taxon>
        <taxon>Streptophyta</taxon>
        <taxon>Embryophyta</taxon>
        <taxon>Bryophyta</taxon>
        <taxon>Sphagnophytina</taxon>
        <taxon>Sphagnopsida</taxon>
        <taxon>Sphagnales</taxon>
        <taxon>Sphagnaceae</taxon>
        <taxon>Sphagnum</taxon>
    </lineage>
</organism>
<dbReference type="InterPro" id="IPR014770">
    <property type="entry name" value="Munc13_1"/>
</dbReference>
<accession>A0ABP0USS8</accession>
<feature type="domain" description="MHD2" evidence="2">
    <location>
        <begin position="936"/>
        <end position="1046"/>
    </location>
</feature>
<proteinExistence type="predicted"/>
<dbReference type="InterPro" id="IPR008528">
    <property type="entry name" value="unc-13_homologue"/>
</dbReference>
<dbReference type="InterPro" id="IPR014772">
    <property type="entry name" value="Munc13_dom-2"/>
</dbReference>
<evidence type="ECO:0008006" key="5">
    <source>
        <dbReference type="Google" id="ProtNLM"/>
    </source>
</evidence>
<keyword evidence="4" id="KW-1185">Reference proteome</keyword>
<dbReference type="PROSITE" id="PS51258">
    <property type="entry name" value="MHD1"/>
    <property type="match status" value="1"/>
</dbReference>
<dbReference type="Proteomes" id="UP001497512">
    <property type="component" value="Chromosome 6"/>
</dbReference>
<name>A0ABP0USS8_9BRYO</name>
<feature type="domain" description="MHD1" evidence="1">
    <location>
        <begin position="657"/>
        <end position="799"/>
    </location>
</feature>
<dbReference type="Gene3D" id="1.10.357.50">
    <property type="match status" value="1"/>
</dbReference>
<evidence type="ECO:0000313" key="4">
    <source>
        <dbReference type="Proteomes" id="UP001497512"/>
    </source>
</evidence>
<gene>
    <name evidence="3" type="ORF">CSSPTR1EN2_LOCUS19200</name>
</gene>
<protein>
    <recommendedName>
        <fullName evidence="5">Protein unc-13 homolog</fullName>
    </recommendedName>
</protein>